<gene>
    <name evidence="1" type="ORF">CA2015_1292</name>
</gene>
<accession>A0A0H4PC81</accession>
<sequence>MAKFEKGNPGRPKGAKNKINTQMRDLIQKLFDDNYQAIQEDLEALEAKDRLKFLSDLLPYLLPKLQTTTHNQELNFDSMTDEELDILINRIVDE</sequence>
<dbReference type="AlphaFoldDB" id="A0A0H4PC81"/>
<name>A0A0H4PC81_9BACT</name>
<dbReference type="OrthoDB" id="839511at2"/>
<dbReference type="Proteomes" id="UP000036520">
    <property type="component" value="Chromosome"/>
</dbReference>
<evidence type="ECO:0000313" key="1">
    <source>
        <dbReference type="EMBL" id="AKP50740.1"/>
    </source>
</evidence>
<organism evidence="1 2">
    <name type="scientific">Cyclobacterium amurskyense</name>
    <dbReference type="NCBI Taxonomy" id="320787"/>
    <lineage>
        <taxon>Bacteria</taxon>
        <taxon>Pseudomonadati</taxon>
        <taxon>Bacteroidota</taxon>
        <taxon>Cytophagia</taxon>
        <taxon>Cytophagales</taxon>
        <taxon>Cyclobacteriaceae</taxon>
        <taxon>Cyclobacterium</taxon>
    </lineage>
</organism>
<dbReference type="RefSeq" id="WP_048641159.1">
    <property type="nucleotide sequence ID" value="NZ_CP012040.1"/>
</dbReference>
<reference evidence="1 2" key="1">
    <citation type="submission" date="2015-07" db="EMBL/GenBank/DDBJ databases">
        <authorList>
            <person name="Kim K.M."/>
        </authorList>
    </citation>
    <scope>NUCLEOTIDE SEQUENCE [LARGE SCALE GENOMIC DNA]</scope>
    <source>
        <strain evidence="1 2">KCTC 12363</strain>
    </source>
</reference>
<keyword evidence="2" id="KW-1185">Reference proteome</keyword>
<dbReference type="KEGG" id="camu:CA2015_1292"/>
<dbReference type="EMBL" id="CP012040">
    <property type="protein sequence ID" value="AKP50740.1"/>
    <property type="molecule type" value="Genomic_DNA"/>
</dbReference>
<evidence type="ECO:0000313" key="2">
    <source>
        <dbReference type="Proteomes" id="UP000036520"/>
    </source>
</evidence>
<proteinExistence type="predicted"/>
<dbReference type="STRING" id="320787.CA2015_1292"/>
<protein>
    <submittedName>
        <fullName evidence="1">Uncharacterized protein</fullName>
    </submittedName>
</protein>